<dbReference type="EMBL" id="SMOL01000753">
    <property type="protein sequence ID" value="KAB2599671.1"/>
    <property type="molecule type" value="Genomic_DNA"/>
</dbReference>
<evidence type="ECO:0000313" key="3">
    <source>
        <dbReference type="EMBL" id="KAB2600190.1"/>
    </source>
</evidence>
<protein>
    <recommendedName>
        <fullName evidence="10">Reverse transcriptase domain-containing protein</fullName>
    </recommendedName>
</protein>
<reference evidence="3 9" key="3">
    <citation type="submission" date="2019-11" db="EMBL/GenBank/DDBJ databases">
        <title>A de novo genome assembly of a pear dwarfing rootstock.</title>
        <authorList>
            <person name="Wang F."/>
            <person name="Wang J."/>
            <person name="Li S."/>
            <person name="Zhang Y."/>
            <person name="Fang M."/>
            <person name="Ma L."/>
            <person name="Zhao Y."/>
            <person name="Jiang S."/>
        </authorList>
    </citation>
    <scope>NUCLEOTIDE SEQUENCE [LARGE SCALE GENOMIC DNA]</scope>
    <source>
        <strain evidence="3">S2</strain>
        <tissue evidence="3">Leaf</tissue>
    </source>
</reference>
<evidence type="ECO:0000313" key="6">
    <source>
        <dbReference type="EMBL" id="KAB2628689.1"/>
    </source>
</evidence>
<accession>A0A5N5FG54</accession>
<dbReference type="Proteomes" id="UP000327157">
    <property type="component" value="Chromosome 8"/>
</dbReference>
<dbReference type="EMBL" id="SMOL01000148">
    <property type="protein sequence ID" value="KAB2629247.1"/>
    <property type="molecule type" value="Genomic_DNA"/>
</dbReference>
<evidence type="ECO:0000313" key="5">
    <source>
        <dbReference type="EMBL" id="KAB2604735.1"/>
    </source>
</evidence>
<organism evidence="3 9">
    <name type="scientific">Pyrus ussuriensis x Pyrus communis</name>
    <dbReference type="NCBI Taxonomy" id="2448454"/>
    <lineage>
        <taxon>Eukaryota</taxon>
        <taxon>Viridiplantae</taxon>
        <taxon>Streptophyta</taxon>
        <taxon>Embryophyta</taxon>
        <taxon>Tracheophyta</taxon>
        <taxon>Spermatophyta</taxon>
        <taxon>Magnoliopsida</taxon>
        <taxon>eudicotyledons</taxon>
        <taxon>Gunneridae</taxon>
        <taxon>Pentapetalae</taxon>
        <taxon>rosids</taxon>
        <taxon>fabids</taxon>
        <taxon>Rosales</taxon>
        <taxon>Rosaceae</taxon>
        <taxon>Amygdaloideae</taxon>
        <taxon>Maleae</taxon>
        <taxon>Pyrus</taxon>
    </lineage>
</organism>
<proteinExistence type="predicted"/>
<evidence type="ECO:0000313" key="1">
    <source>
        <dbReference type="EMBL" id="KAB2599671.1"/>
    </source>
</evidence>
<sequence length="89" mass="10167">MIRTKSFSVGQKVLLFNSRLRLFPGKLRSRWIGPFVITNVFPHGAVQVRSFKTGQEFKVNGHRLKAYYENFVEHTVDDTPLGTVGSNLE</sequence>
<name>A0A5N5FG54_9ROSA</name>
<reference evidence="3 9" key="1">
    <citation type="submission" date="2019-09" db="EMBL/GenBank/DDBJ databases">
        <authorList>
            <person name="Ou C."/>
        </authorList>
    </citation>
    <scope>NUCLEOTIDE SEQUENCE [LARGE SCALE GENOMIC DNA]</scope>
    <source>
        <strain evidence="3">S2</strain>
        <tissue evidence="3">Leaf</tissue>
    </source>
</reference>
<evidence type="ECO:0000313" key="7">
    <source>
        <dbReference type="EMBL" id="KAB2629247.1"/>
    </source>
</evidence>
<dbReference type="EMBL" id="SMOL01000753">
    <property type="protein sequence ID" value="KAB2600210.1"/>
    <property type="molecule type" value="Genomic_DNA"/>
</dbReference>
<evidence type="ECO:0000313" key="4">
    <source>
        <dbReference type="EMBL" id="KAB2600210.1"/>
    </source>
</evidence>
<dbReference type="OrthoDB" id="1725265at2759"/>
<gene>
    <name evidence="1" type="ORF">D8674_009942</name>
    <name evidence="2" type="ORF">D8674_010185</name>
    <name evidence="3" type="ORF">D8674_010461</name>
    <name evidence="4" type="ORF">D8674_010481</name>
    <name evidence="6" type="ORF">D8674_033484</name>
    <name evidence="7" type="ORF">D8674_034042</name>
    <name evidence="8" type="ORF">D8674_034129</name>
    <name evidence="5" type="ORF">D8674_039650</name>
</gene>
<dbReference type="AlphaFoldDB" id="A0A5N5FG54"/>
<comment type="caution">
    <text evidence="3">The sequence shown here is derived from an EMBL/GenBank/DDBJ whole genome shotgun (WGS) entry which is preliminary data.</text>
</comment>
<evidence type="ECO:0000313" key="9">
    <source>
        <dbReference type="Proteomes" id="UP000327157"/>
    </source>
</evidence>
<evidence type="ECO:0008006" key="10">
    <source>
        <dbReference type="Google" id="ProtNLM"/>
    </source>
</evidence>
<evidence type="ECO:0000313" key="2">
    <source>
        <dbReference type="EMBL" id="KAB2599914.1"/>
    </source>
</evidence>
<dbReference type="EMBL" id="SMOL01000753">
    <property type="protein sequence ID" value="KAB2600190.1"/>
    <property type="molecule type" value="Genomic_DNA"/>
</dbReference>
<dbReference type="Proteomes" id="UP000327157">
    <property type="component" value="Chromosome 13"/>
</dbReference>
<dbReference type="EMBL" id="SMOL01000148">
    <property type="protein sequence ID" value="KAB2628689.1"/>
    <property type="molecule type" value="Genomic_DNA"/>
</dbReference>
<reference evidence="9" key="2">
    <citation type="submission" date="2019-10" db="EMBL/GenBank/DDBJ databases">
        <title>A de novo genome assembly of a pear dwarfing rootstock.</title>
        <authorList>
            <person name="Wang F."/>
            <person name="Wang J."/>
            <person name="Li S."/>
            <person name="Zhang Y."/>
            <person name="Fang M."/>
            <person name="Ma L."/>
            <person name="Zhao Y."/>
            <person name="Jiang S."/>
        </authorList>
    </citation>
    <scope>NUCLEOTIDE SEQUENCE [LARGE SCALE GENOMIC DNA]</scope>
</reference>
<evidence type="ECO:0000313" key="8">
    <source>
        <dbReference type="EMBL" id="KAB2629334.1"/>
    </source>
</evidence>
<dbReference type="EMBL" id="SMOL01000148">
    <property type="protein sequence ID" value="KAB2629334.1"/>
    <property type="molecule type" value="Genomic_DNA"/>
</dbReference>
<dbReference type="EMBL" id="SMOL01000753">
    <property type="protein sequence ID" value="KAB2599914.1"/>
    <property type="molecule type" value="Genomic_DNA"/>
</dbReference>
<dbReference type="EMBL" id="SMOL01000588">
    <property type="protein sequence ID" value="KAB2604735.1"/>
    <property type="molecule type" value="Genomic_DNA"/>
</dbReference>
<keyword evidence="9" id="KW-1185">Reference proteome</keyword>